<dbReference type="AlphaFoldDB" id="A0A8T2AR34"/>
<sequence length="238" mass="26724">MDEIANKGLEVKRSRKIRDSDIERISVTGYDIELPREHVESELNKLFSSCGEITDVHIPETRNSSLWSHAFIYFVGQGTADKALQLNGSDMGGWTVHAEAYPFLSKNDNCVELEVQGYDTSLSESDIKCELSKLFSSCGNVGHVIICDSFSIVYLVGEDAIDKAPKLSGTDMGGGRKALVRFVAYHGRNIFHPRRHKWRIISGRPDVKPKMAAKMKIIKKPKRTAKKKIIKKPKMTLD</sequence>
<evidence type="ECO:0000313" key="3">
    <source>
        <dbReference type="EMBL" id="KAG7576573.1"/>
    </source>
</evidence>
<proteinExistence type="predicted"/>
<reference evidence="3 4" key="1">
    <citation type="submission" date="2020-12" db="EMBL/GenBank/DDBJ databases">
        <title>Concerted genomic and epigenomic changes stabilize Arabidopsis allopolyploids.</title>
        <authorList>
            <person name="Chen Z."/>
        </authorList>
    </citation>
    <scope>NUCLEOTIDE SEQUENCE [LARGE SCALE GENOMIC DNA]</scope>
    <source>
        <strain evidence="3">Allo738</strain>
        <tissue evidence="3">Leaf</tissue>
    </source>
</reference>
<protein>
    <submittedName>
        <fullName evidence="3">RNA-binding domain superfamily</fullName>
    </submittedName>
</protein>
<dbReference type="PANTHER" id="PTHR32343">
    <property type="entry name" value="SERINE/ARGININE-RICH SPLICING FACTOR"/>
    <property type="match status" value="1"/>
</dbReference>
<evidence type="ECO:0000256" key="1">
    <source>
        <dbReference type="PROSITE-ProRule" id="PRU00176"/>
    </source>
</evidence>
<accession>A0A8T2AR34</accession>
<keyword evidence="1" id="KW-0694">RNA-binding</keyword>
<organism evidence="3 4">
    <name type="scientific">Arabidopsis thaliana x Arabidopsis arenosa</name>
    <dbReference type="NCBI Taxonomy" id="1240361"/>
    <lineage>
        <taxon>Eukaryota</taxon>
        <taxon>Viridiplantae</taxon>
        <taxon>Streptophyta</taxon>
        <taxon>Embryophyta</taxon>
        <taxon>Tracheophyta</taxon>
        <taxon>Spermatophyta</taxon>
        <taxon>Magnoliopsida</taxon>
        <taxon>eudicotyledons</taxon>
        <taxon>Gunneridae</taxon>
        <taxon>Pentapetalae</taxon>
        <taxon>rosids</taxon>
        <taxon>malvids</taxon>
        <taxon>Brassicales</taxon>
        <taxon>Brassicaceae</taxon>
        <taxon>Camelineae</taxon>
        <taxon>Arabidopsis</taxon>
    </lineage>
</organism>
<gene>
    <name evidence="3" type="ORF">ISN45_Aa03g009310</name>
</gene>
<dbReference type="Proteomes" id="UP000694240">
    <property type="component" value="Chromosome 8"/>
</dbReference>
<name>A0A8T2AR34_9BRAS</name>
<evidence type="ECO:0000313" key="4">
    <source>
        <dbReference type="Proteomes" id="UP000694240"/>
    </source>
</evidence>
<feature type="domain" description="RRM" evidence="2">
    <location>
        <begin position="23"/>
        <end position="99"/>
    </location>
</feature>
<comment type="caution">
    <text evidence="3">The sequence shown here is derived from an EMBL/GenBank/DDBJ whole genome shotgun (WGS) entry which is preliminary data.</text>
</comment>
<dbReference type="InterPro" id="IPR000504">
    <property type="entry name" value="RRM_dom"/>
</dbReference>
<dbReference type="GO" id="GO:0003723">
    <property type="term" value="F:RNA binding"/>
    <property type="evidence" value="ECO:0007669"/>
    <property type="project" value="UniProtKB-UniRule"/>
</dbReference>
<dbReference type="EMBL" id="JAEFBK010000008">
    <property type="protein sequence ID" value="KAG7576573.1"/>
    <property type="molecule type" value="Genomic_DNA"/>
</dbReference>
<dbReference type="Pfam" id="PF00076">
    <property type="entry name" value="RRM_1"/>
    <property type="match status" value="1"/>
</dbReference>
<evidence type="ECO:0000259" key="2">
    <source>
        <dbReference type="PROSITE" id="PS50102"/>
    </source>
</evidence>
<keyword evidence="4" id="KW-1185">Reference proteome</keyword>
<dbReference type="PROSITE" id="PS50102">
    <property type="entry name" value="RRM"/>
    <property type="match status" value="1"/>
</dbReference>